<keyword evidence="3" id="KW-0479">Metal-binding</keyword>
<dbReference type="GO" id="GO:0008234">
    <property type="term" value="F:cysteine-type peptidase activity"/>
    <property type="evidence" value="ECO:0007669"/>
    <property type="project" value="UniProtKB-KW"/>
</dbReference>
<dbReference type="HOGENOM" id="CLU_071796_0_1_6"/>
<evidence type="ECO:0000256" key="7">
    <source>
        <dbReference type="ARBA" id="ARBA00023049"/>
    </source>
</evidence>
<sequence>MRINQQLQAAIREHAEREHPAEACGVLIKTDSGREYVPCRNLARTPRDHFELHHEDLAQAEDRGELLAIIHSHPDAAPSPSMADRVSCELHEVPWGIVCWPGGDMEWFKPSGYQAPLLGREFAHGLLDCWGACRDWYAREAGLQLPNFERQDLWWEDPDSPSLYEDNFAGAGFYQVDTPKRGDMLVFMVPSPGRPCYHPNHAAIYLGDEPTLISEDAPALGGFGPFIYHHMAGRSSSRDIYGWSMANRCRLVLRHKDYRS</sequence>
<dbReference type="SUPFAM" id="SSF102712">
    <property type="entry name" value="JAB1/MPN domain"/>
    <property type="match status" value="1"/>
</dbReference>
<dbReference type="Proteomes" id="UP000028931">
    <property type="component" value="Chromosome"/>
</dbReference>
<evidence type="ECO:0000256" key="3">
    <source>
        <dbReference type="ARBA" id="ARBA00022723"/>
    </source>
</evidence>
<dbReference type="InterPro" id="IPR000064">
    <property type="entry name" value="NLP_P60_dom"/>
</dbReference>
<evidence type="ECO:0000256" key="2">
    <source>
        <dbReference type="ARBA" id="ARBA00022670"/>
    </source>
</evidence>
<keyword evidence="5" id="KW-0788">Thiol protease</keyword>
<name>A0A077F605_9PSED</name>
<evidence type="ECO:0000256" key="1">
    <source>
        <dbReference type="ARBA" id="ARBA00007074"/>
    </source>
</evidence>
<evidence type="ECO:0000313" key="10">
    <source>
        <dbReference type="Proteomes" id="UP000028931"/>
    </source>
</evidence>
<dbReference type="eggNOG" id="COG0791">
    <property type="taxonomic scope" value="Bacteria"/>
</dbReference>
<dbReference type="EMBL" id="CP009048">
    <property type="protein sequence ID" value="AIL60942.1"/>
    <property type="molecule type" value="Genomic_DNA"/>
</dbReference>
<dbReference type="eggNOG" id="COG1310">
    <property type="taxonomic scope" value="Bacteria"/>
</dbReference>
<evidence type="ECO:0000256" key="4">
    <source>
        <dbReference type="ARBA" id="ARBA00022801"/>
    </source>
</evidence>
<dbReference type="SMART" id="SM00232">
    <property type="entry name" value="JAB_MPN"/>
    <property type="match status" value="1"/>
</dbReference>
<feature type="domain" description="JAB1/MPN/MOV34 metalloenzyme" evidence="8">
    <location>
        <begin position="1"/>
        <end position="127"/>
    </location>
</feature>
<organism evidence="9 10">
    <name type="scientific">Pseudomonas alkylphenolica</name>
    <dbReference type="NCBI Taxonomy" id="237609"/>
    <lineage>
        <taxon>Bacteria</taxon>
        <taxon>Pseudomonadati</taxon>
        <taxon>Pseudomonadota</taxon>
        <taxon>Gammaproteobacteria</taxon>
        <taxon>Pseudomonadales</taxon>
        <taxon>Pseudomonadaceae</taxon>
        <taxon>Pseudomonas</taxon>
    </lineage>
</organism>
<keyword evidence="2" id="KW-0645">Protease</keyword>
<evidence type="ECO:0000259" key="8">
    <source>
        <dbReference type="SMART" id="SM00232"/>
    </source>
</evidence>
<dbReference type="GO" id="GO:0008270">
    <property type="term" value="F:zinc ion binding"/>
    <property type="evidence" value="ECO:0007669"/>
    <property type="project" value="TreeGrafter"/>
</dbReference>
<gene>
    <name evidence="9" type="ORF">PSAKL28_17170</name>
</gene>
<keyword evidence="7" id="KW-0482">Metalloprotease</keyword>
<dbReference type="Pfam" id="PF14464">
    <property type="entry name" value="Prok-JAB"/>
    <property type="match status" value="1"/>
</dbReference>
<accession>A0A077F605</accession>
<dbReference type="RefSeq" id="WP_038609065.1">
    <property type="nucleotide sequence ID" value="NZ_CP009048.1"/>
</dbReference>
<evidence type="ECO:0000256" key="5">
    <source>
        <dbReference type="ARBA" id="ARBA00022807"/>
    </source>
</evidence>
<dbReference type="AlphaFoldDB" id="A0A077F605"/>
<dbReference type="OrthoDB" id="1494599at2"/>
<dbReference type="InterPro" id="IPR051929">
    <property type="entry name" value="VirAsm_ModProt"/>
</dbReference>
<dbReference type="InterPro" id="IPR038765">
    <property type="entry name" value="Papain-like_cys_pep_sf"/>
</dbReference>
<dbReference type="Pfam" id="PF00877">
    <property type="entry name" value="NLPC_P60"/>
    <property type="match status" value="1"/>
</dbReference>
<dbReference type="GO" id="GO:0008235">
    <property type="term" value="F:metalloexopeptidase activity"/>
    <property type="evidence" value="ECO:0007669"/>
    <property type="project" value="TreeGrafter"/>
</dbReference>
<dbReference type="PANTHER" id="PTHR34858">
    <property type="entry name" value="CYSO-CYSTEINE PEPTIDASE"/>
    <property type="match status" value="1"/>
</dbReference>
<dbReference type="PANTHER" id="PTHR34858:SF1">
    <property type="entry name" value="CYSO-CYSTEINE PEPTIDASE"/>
    <property type="match status" value="1"/>
</dbReference>
<dbReference type="InterPro" id="IPR000555">
    <property type="entry name" value="JAMM/MPN+_dom"/>
</dbReference>
<dbReference type="GO" id="GO:0006508">
    <property type="term" value="P:proteolysis"/>
    <property type="evidence" value="ECO:0007669"/>
    <property type="project" value="UniProtKB-KW"/>
</dbReference>
<dbReference type="InterPro" id="IPR028090">
    <property type="entry name" value="JAB_dom_prok"/>
</dbReference>
<proteinExistence type="inferred from homology"/>
<dbReference type="Gene3D" id="3.40.140.10">
    <property type="entry name" value="Cytidine Deaminase, domain 2"/>
    <property type="match status" value="1"/>
</dbReference>
<reference evidence="9 10" key="1">
    <citation type="submission" date="2014-07" db="EMBL/GenBank/DDBJ databases">
        <authorList>
            <person name="Lee K."/>
            <person name="Lim J.Y."/>
            <person name="Hwang I."/>
        </authorList>
    </citation>
    <scope>NUCLEOTIDE SEQUENCE [LARGE SCALE GENOMIC DNA]</scope>
    <source>
        <strain evidence="9 10">KL28</strain>
    </source>
</reference>
<evidence type="ECO:0000256" key="6">
    <source>
        <dbReference type="ARBA" id="ARBA00022833"/>
    </source>
</evidence>
<dbReference type="CDD" id="cd08073">
    <property type="entry name" value="MPN_NLPC_P60"/>
    <property type="match status" value="1"/>
</dbReference>
<dbReference type="KEGG" id="palk:PSAKL28_17170"/>
<protein>
    <submittedName>
        <fullName evidence="9">Tail assembly protein K</fullName>
    </submittedName>
</protein>
<dbReference type="SUPFAM" id="SSF54001">
    <property type="entry name" value="Cysteine proteinases"/>
    <property type="match status" value="1"/>
</dbReference>
<dbReference type="Gene3D" id="3.90.1720.10">
    <property type="entry name" value="endopeptidase domain like (from Nostoc punctiforme)"/>
    <property type="match status" value="1"/>
</dbReference>
<keyword evidence="6" id="KW-0862">Zinc</keyword>
<evidence type="ECO:0000313" key="9">
    <source>
        <dbReference type="EMBL" id="AIL60942.1"/>
    </source>
</evidence>
<keyword evidence="4" id="KW-0378">Hydrolase</keyword>
<comment type="similarity">
    <text evidence="1">Belongs to the peptidase C40 family.</text>
</comment>